<evidence type="ECO:0000313" key="1">
    <source>
        <dbReference type="EMBL" id="GBP51439.1"/>
    </source>
</evidence>
<proteinExistence type="predicted"/>
<evidence type="ECO:0000313" key="2">
    <source>
        <dbReference type="Proteomes" id="UP000299102"/>
    </source>
</evidence>
<keyword evidence="2" id="KW-1185">Reference proteome</keyword>
<name>A0A4C1WM98_EUMVA</name>
<dbReference type="Proteomes" id="UP000299102">
    <property type="component" value="Unassembled WGS sequence"/>
</dbReference>
<dbReference type="EMBL" id="BGZK01000581">
    <property type="protein sequence ID" value="GBP51439.1"/>
    <property type="molecule type" value="Genomic_DNA"/>
</dbReference>
<protein>
    <submittedName>
        <fullName evidence="1">Uncharacterized protein</fullName>
    </submittedName>
</protein>
<gene>
    <name evidence="1" type="ORF">EVAR_37275_1</name>
</gene>
<organism evidence="1 2">
    <name type="scientific">Eumeta variegata</name>
    <name type="common">Bagworm moth</name>
    <name type="synonym">Eumeta japonica</name>
    <dbReference type="NCBI Taxonomy" id="151549"/>
    <lineage>
        <taxon>Eukaryota</taxon>
        <taxon>Metazoa</taxon>
        <taxon>Ecdysozoa</taxon>
        <taxon>Arthropoda</taxon>
        <taxon>Hexapoda</taxon>
        <taxon>Insecta</taxon>
        <taxon>Pterygota</taxon>
        <taxon>Neoptera</taxon>
        <taxon>Endopterygota</taxon>
        <taxon>Lepidoptera</taxon>
        <taxon>Glossata</taxon>
        <taxon>Ditrysia</taxon>
        <taxon>Tineoidea</taxon>
        <taxon>Psychidae</taxon>
        <taxon>Oiketicinae</taxon>
        <taxon>Eumeta</taxon>
    </lineage>
</organism>
<dbReference type="AlphaFoldDB" id="A0A4C1WM98"/>
<reference evidence="1 2" key="1">
    <citation type="journal article" date="2019" name="Commun. Biol.">
        <title>The bagworm genome reveals a unique fibroin gene that provides high tensile strength.</title>
        <authorList>
            <person name="Kono N."/>
            <person name="Nakamura H."/>
            <person name="Ohtoshi R."/>
            <person name="Tomita M."/>
            <person name="Numata K."/>
            <person name="Arakawa K."/>
        </authorList>
    </citation>
    <scope>NUCLEOTIDE SEQUENCE [LARGE SCALE GENOMIC DNA]</scope>
</reference>
<sequence length="166" mass="18336">MAAIVVKLNYVTAMHLTSQIKIRLPAHHFTIQTLNRQTAKCHNENVTTTAIFLMKARNARNTRCQQNAGRPDGELRAMYLCKCATIVYRARHVAPGRMDRIGLTYGSELNIKYESKKTFTPAQGTVALHTSLTDGSRGRTVIYSDDLGVGLGPVLGICVGHRVLNI</sequence>
<comment type="caution">
    <text evidence="1">The sequence shown here is derived from an EMBL/GenBank/DDBJ whole genome shotgun (WGS) entry which is preliminary data.</text>
</comment>
<accession>A0A4C1WM98</accession>